<feature type="transmembrane region" description="Helical" evidence="6">
    <location>
        <begin position="284"/>
        <end position="304"/>
    </location>
</feature>
<feature type="transmembrane region" description="Helical" evidence="6">
    <location>
        <begin position="6"/>
        <end position="27"/>
    </location>
</feature>
<dbReference type="RefSeq" id="WP_046328437.1">
    <property type="nucleotide sequence ID" value="NZ_CP011280.1"/>
</dbReference>
<dbReference type="Proteomes" id="UP000033103">
    <property type="component" value="Chromosome"/>
</dbReference>
<dbReference type="PANTHER" id="PTHR30482">
    <property type="entry name" value="HIGH-AFFINITY BRANCHED-CHAIN AMINO ACID TRANSPORT SYSTEM PERMEASE"/>
    <property type="match status" value="1"/>
</dbReference>
<evidence type="ECO:0000256" key="4">
    <source>
        <dbReference type="ARBA" id="ARBA00022989"/>
    </source>
</evidence>
<reference evidence="7 8" key="1">
    <citation type="journal article" date="2012" name="BMC Genomics">
        <title>Genomic sequence analysis and characterization of Sneathia amnii sp. nov.</title>
        <authorList>
            <consortium name="Vaginal Microbiome Consortium (additional members)"/>
            <person name="Harwich M.D.Jr."/>
            <person name="Serrano M.G."/>
            <person name="Fettweis J.M."/>
            <person name="Alves J.M."/>
            <person name="Reimers M.A."/>
            <person name="Buck G.A."/>
            <person name="Jefferson K.K."/>
        </authorList>
    </citation>
    <scope>NUCLEOTIDE SEQUENCE [LARGE SCALE GENOMIC DNA]</scope>
    <source>
        <strain evidence="7 8">SN35</strain>
    </source>
</reference>
<dbReference type="GO" id="GO:0015658">
    <property type="term" value="F:branched-chain amino acid transmembrane transporter activity"/>
    <property type="evidence" value="ECO:0007669"/>
    <property type="project" value="InterPro"/>
</dbReference>
<evidence type="ECO:0000313" key="7">
    <source>
        <dbReference type="EMBL" id="AKC95331.1"/>
    </source>
</evidence>
<dbReference type="Pfam" id="PF02653">
    <property type="entry name" value="BPD_transp_2"/>
    <property type="match status" value="1"/>
</dbReference>
<feature type="transmembrane region" description="Helical" evidence="6">
    <location>
        <begin position="65"/>
        <end position="84"/>
    </location>
</feature>
<feature type="transmembrane region" description="Helical" evidence="6">
    <location>
        <begin position="125"/>
        <end position="141"/>
    </location>
</feature>
<dbReference type="HOGENOM" id="CLU_031365_1_2_0"/>
<sequence length="323" mass="35313">MMKLKIKDSFIVGVLLIAIYAFLYLTIMNEGVFSYKAGIYINILIAILFAVSLNITVGLMGQLNLGFAGFISIGAYTGAVITRAMSNVNINDNIKLVIALIAAGIVAGIFGVIVSALTLRLKGDYLAIITLAFGEMVRYVIQNIDFLGGAAGFKNIPIITNFTNTYIVTIISLIIIIRLMTSGYGRLVLSIREDEIASENIGINTNMVKIYGFFISSFFAGVAGVLFAHNLGVLSPDKFSFVYSIEILVMVVFGGIGSITGSIVSASFITIINELLRQVSEYRVLIYSVVLIMIMIFRPEGLLGTSELTLKKIKEKIRKCYWK</sequence>
<evidence type="ECO:0000256" key="3">
    <source>
        <dbReference type="ARBA" id="ARBA00022692"/>
    </source>
</evidence>
<protein>
    <submittedName>
        <fullName evidence="7">ABC transporter permease</fullName>
    </submittedName>
</protein>
<dbReference type="EMBL" id="CP011280">
    <property type="protein sequence ID" value="AKC95331.1"/>
    <property type="molecule type" value="Genomic_DNA"/>
</dbReference>
<dbReference type="InterPro" id="IPR043428">
    <property type="entry name" value="LivM-like"/>
</dbReference>
<feature type="transmembrane region" description="Helical" evidence="6">
    <location>
        <begin position="96"/>
        <end position="119"/>
    </location>
</feature>
<feature type="transmembrane region" description="Helical" evidence="6">
    <location>
        <begin position="39"/>
        <end position="59"/>
    </location>
</feature>
<dbReference type="GO" id="GO:0005886">
    <property type="term" value="C:plasma membrane"/>
    <property type="evidence" value="ECO:0007669"/>
    <property type="project" value="UniProtKB-SubCell"/>
</dbReference>
<name>A0A0E3ZB90_9FUSO</name>
<comment type="subcellular location">
    <subcellularLocation>
        <location evidence="1">Cell membrane</location>
        <topology evidence="1">Multi-pass membrane protein</topology>
    </subcellularLocation>
</comment>
<dbReference type="AlphaFoldDB" id="A0A0E3ZB90"/>
<feature type="transmembrane region" description="Helical" evidence="6">
    <location>
        <begin position="247"/>
        <end position="272"/>
    </location>
</feature>
<feature type="transmembrane region" description="Helical" evidence="6">
    <location>
        <begin position="162"/>
        <end position="180"/>
    </location>
</feature>
<dbReference type="CDD" id="cd06581">
    <property type="entry name" value="TM_PBP1_LivM_like"/>
    <property type="match status" value="1"/>
</dbReference>
<dbReference type="PATRIC" id="fig|1069640.6.peg.378"/>
<keyword evidence="2" id="KW-1003">Cell membrane</keyword>
<proteinExistence type="predicted"/>
<organism evidence="7 8">
    <name type="scientific">Sneathia vaginalis</name>
    <dbReference type="NCBI Taxonomy" id="187101"/>
    <lineage>
        <taxon>Bacteria</taxon>
        <taxon>Fusobacteriati</taxon>
        <taxon>Fusobacteriota</taxon>
        <taxon>Fusobacteriia</taxon>
        <taxon>Fusobacteriales</taxon>
        <taxon>Leptotrichiaceae</taxon>
        <taxon>Sneathia</taxon>
    </lineage>
</organism>
<keyword evidence="4 6" id="KW-1133">Transmembrane helix</keyword>
<keyword evidence="3 6" id="KW-0812">Transmembrane</keyword>
<dbReference type="InterPro" id="IPR001851">
    <property type="entry name" value="ABC_transp_permease"/>
</dbReference>
<evidence type="ECO:0000256" key="5">
    <source>
        <dbReference type="ARBA" id="ARBA00023136"/>
    </source>
</evidence>
<gene>
    <name evidence="7" type="ORF">VC03_01985</name>
</gene>
<feature type="transmembrane region" description="Helical" evidence="6">
    <location>
        <begin position="210"/>
        <end position="235"/>
    </location>
</feature>
<accession>A0A0E3ZB90</accession>
<evidence type="ECO:0000256" key="1">
    <source>
        <dbReference type="ARBA" id="ARBA00004651"/>
    </source>
</evidence>
<evidence type="ECO:0000313" key="8">
    <source>
        <dbReference type="Proteomes" id="UP000033103"/>
    </source>
</evidence>
<dbReference type="STRING" id="187101.VC03_01985"/>
<keyword evidence="5 6" id="KW-0472">Membrane</keyword>
<dbReference type="OrthoDB" id="9789927at2"/>
<keyword evidence="8" id="KW-1185">Reference proteome</keyword>
<evidence type="ECO:0000256" key="2">
    <source>
        <dbReference type="ARBA" id="ARBA00022475"/>
    </source>
</evidence>
<dbReference type="KEGG" id="sns:VC03_01985"/>
<evidence type="ECO:0000256" key="6">
    <source>
        <dbReference type="SAM" id="Phobius"/>
    </source>
</evidence>
<dbReference type="PANTHER" id="PTHR30482:SF10">
    <property type="entry name" value="HIGH-AFFINITY BRANCHED-CHAIN AMINO ACID TRANSPORT PROTEIN BRAE"/>
    <property type="match status" value="1"/>
</dbReference>